<reference evidence="2" key="1">
    <citation type="submission" date="2020-05" db="EMBL/GenBank/DDBJ databases">
        <title>WGS assembly of Panicum virgatum.</title>
        <authorList>
            <person name="Lovell J.T."/>
            <person name="Jenkins J."/>
            <person name="Shu S."/>
            <person name="Juenger T.E."/>
            <person name="Schmutz J."/>
        </authorList>
    </citation>
    <scope>NUCLEOTIDE SEQUENCE</scope>
    <source>
        <strain evidence="2">AP13</strain>
    </source>
</reference>
<accession>A0A8T0PLI2</accession>
<evidence type="ECO:0000313" key="2">
    <source>
        <dbReference type="EMBL" id="KAG2559936.1"/>
    </source>
</evidence>
<proteinExistence type="predicted"/>
<organism evidence="2 3">
    <name type="scientific">Panicum virgatum</name>
    <name type="common">Blackwell switchgrass</name>
    <dbReference type="NCBI Taxonomy" id="38727"/>
    <lineage>
        <taxon>Eukaryota</taxon>
        <taxon>Viridiplantae</taxon>
        <taxon>Streptophyta</taxon>
        <taxon>Embryophyta</taxon>
        <taxon>Tracheophyta</taxon>
        <taxon>Spermatophyta</taxon>
        <taxon>Magnoliopsida</taxon>
        <taxon>Liliopsida</taxon>
        <taxon>Poales</taxon>
        <taxon>Poaceae</taxon>
        <taxon>PACMAD clade</taxon>
        <taxon>Panicoideae</taxon>
        <taxon>Panicodae</taxon>
        <taxon>Paniceae</taxon>
        <taxon>Panicinae</taxon>
        <taxon>Panicum</taxon>
        <taxon>Panicum sect. Hiantes</taxon>
    </lineage>
</organism>
<sequence length="169" mass="18992">MDLCRNQKCALEMPRDLALEWHIGLWFRDNHGYADNQQVDPHGEKLLKTHLFFHDTSWTEVPRSSVRTKCIGDLEDGPRLPSSYRRTRSAVRATGISCRRGCSFPEPPSPPLEAEHDSAGKEWSSTTTKGRRKWRISSSSALPSRPVHLFAGYVAVTGVEPSTEEMGEG</sequence>
<comment type="caution">
    <text evidence="2">The sequence shown here is derived from an EMBL/GenBank/DDBJ whole genome shotgun (WGS) entry which is preliminary data.</text>
</comment>
<keyword evidence="3" id="KW-1185">Reference proteome</keyword>
<gene>
    <name evidence="2" type="ORF">PVAP13_8KG013102</name>
</gene>
<evidence type="ECO:0000313" key="3">
    <source>
        <dbReference type="Proteomes" id="UP000823388"/>
    </source>
</evidence>
<dbReference type="AlphaFoldDB" id="A0A8T0PLI2"/>
<feature type="region of interest" description="Disordered" evidence="1">
    <location>
        <begin position="102"/>
        <end position="140"/>
    </location>
</feature>
<dbReference type="Proteomes" id="UP000823388">
    <property type="component" value="Chromosome 8K"/>
</dbReference>
<protein>
    <submittedName>
        <fullName evidence="2">Uncharacterized protein</fullName>
    </submittedName>
</protein>
<name>A0A8T0PLI2_PANVG</name>
<evidence type="ECO:0000256" key="1">
    <source>
        <dbReference type="SAM" id="MobiDB-lite"/>
    </source>
</evidence>
<dbReference type="EMBL" id="CM029051">
    <property type="protein sequence ID" value="KAG2559936.1"/>
    <property type="molecule type" value="Genomic_DNA"/>
</dbReference>